<dbReference type="RefSeq" id="WP_135972204.1">
    <property type="nucleotide sequence ID" value="NZ_CP039291.1"/>
</dbReference>
<keyword evidence="2" id="KW-1185">Reference proteome</keyword>
<protein>
    <submittedName>
        <fullName evidence="1">Uncharacterized protein</fullName>
    </submittedName>
</protein>
<accession>A0A4P7SF86</accession>
<proteinExistence type="predicted"/>
<dbReference type="AlphaFoldDB" id="A0A4P7SF86"/>
<dbReference type="KEGG" id="celz:E5225_00075"/>
<dbReference type="EMBL" id="CP039291">
    <property type="protein sequence ID" value="QCB92188.1"/>
    <property type="molecule type" value="Genomic_DNA"/>
</dbReference>
<reference evidence="1 2" key="1">
    <citation type="submission" date="2019-04" db="EMBL/GenBank/DDBJ databases">
        <title>Isolation and identification of Cellulomonas shaoxiangyii sp. Nov. isolated from feces of the Tibetan antelopes (Pantholops hodgsonii) in the Qinghai-Tibet plateau of China.</title>
        <authorList>
            <person name="Tian Z."/>
        </authorList>
    </citation>
    <scope>NUCLEOTIDE SEQUENCE [LARGE SCALE GENOMIC DNA]</scope>
    <source>
        <strain evidence="1 2">Z28</strain>
    </source>
</reference>
<name>A0A4P7SF86_9CELL</name>
<dbReference type="Proteomes" id="UP000296469">
    <property type="component" value="Chromosome"/>
</dbReference>
<gene>
    <name evidence="1" type="ORF">E5225_00075</name>
</gene>
<organism evidence="1 2">
    <name type="scientific">Cellulomonas shaoxiangyii</name>
    <dbReference type="NCBI Taxonomy" id="2566013"/>
    <lineage>
        <taxon>Bacteria</taxon>
        <taxon>Bacillati</taxon>
        <taxon>Actinomycetota</taxon>
        <taxon>Actinomycetes</taxon>
        <taxon>Micrococcales</taxon>
        <taxon>Cellulomonadaceae</taxon>
        <taxon>Cellulomonas</taxon>
    </lineage>
</organism>
<dbReference type="OrthoDB" id="9787127at2"/>
<evidence type="ECO:0000313" key="2">
    <source>
        <dbReference type="Proteomes" id="UP000296469"/>
    </source>
</evidence>
<evidence type="ECO:0000313" key="1">
    <source>
        <dbReference type="EMBL" id="QCB92188.1"/>
    </source>
</evidence>
<sequence length="95" mass="10302">MRIQKQDVVREIADALGREAPTMSTGSTEPRAIFDMIDKELALGLPPGLTKPQIAQAIVESSGEVWGPDYESRGGTVTLRGLQAVREAVRFYLGS</sequence>